<gene>
    <name evidence="1" type="ORF">L207DRAFT_564932</name>
</gene>
<sequence>MAKSEYPAKFQFVVSTPSHTLDKHDRKTIKSHTTRRAHAIRRQPVKLCSWLTPDRDLGPLKKAALTEAQSPVIESILRVPIHKRVGSDFSGLQLPSGIEPSMIQDLVKLVDFNRREGYPYEICLEVHPVEKGWFPYMISDACCLHSMMFSLRALIEGSSLNQLSRHACFHYAQTLQLLQSRLYAFEQTSALSDATIMVVITLATASGLTGDFEAVENHIKGLEKIVGLRGGIRALTSHHNMQVKVCRADLAYSFISGHPPLLLKGEISWDCFIADRGLIQCSHQSHGNNFHTFADTTLDVRLHNTWKDLHAFACITNVAYQTGRKLSPDTYNEMMISILYRLAYLSFEDDTLQEAIRIGLLTFSATIFMQRHYMKQSYECLSNLFYNTLFKLHSSTTIRIPVHVELWLALLTHVVEDRQPDPQDWRIIWLREVIVRAGIDSWSGACELVRSVVWVDFIFNRLGQQVFELLAFQE</sequence>
<accession>A0A2J6RVZ7</accession>
<reference evidence="1 2" key="1">
    <citation type="submission" date="2016-04" db="EMBL/GenBank/DDBJ databases">
        <title>A degradative enzymes factory behind the ericoid mycorrhizal symbiosis.</title>
        <authorList>
            <consortium name="DOE Joint Genome Institute"/>
            <person name="Martino E."/>
            <person name="Morin E."/>
            <person name="Grelet G."/>
            <person name="Kuo A."/>
            <person name="Kohler A."/>
            <person name="Daghino S."/>
            <person name="Barry K."/>
            <person name="Choi C."/>
            <person name="Cichocki N."/>
            <person name="Clum A."/>
            <person name="Copeland A."/>
            <person name="Hainaut M."/>
            <person name="Haridas S."/>
            <person name="Labutti K."/>
            <person name="Lindquist E."/>
            <person name="Lipzen A."/>
            <person name="Khouja H.-R."/>
            <person name="Murat C."/>
            <person name="Ohm R."/>
            <person name="Olson A."/>
            <person name="Spatafora J."/>
            <person name="Veneault-Fourrey C."/>
            <person name="Henrissat B."/>
            <person name="Grigoriev I."/>
            <person name="Martin F."/>
            <person name="Perotto S."/>
        </authorList>
    </citation>
    <scope>NUCLEOTIDE SEQUENCE [LARGE SCALE GENOMIC DNA]</scope>
    <source>
        <strain evidence="1 2">F</strain>
    </source>
</reference>
<proteinExistence type="predicted"/>
<evidence type="ECO:0000313" key="2">
    <source>
        <dbReference type="Proteomes" id="UP000235786"/>
    </source>
</evidence>
<dbReference type="EMBL" id="KZ613943">
    <property type="protein sequence ID" value="PMD42688.1"/>
    <property type="molecule type" value="Genomic_DNA"/>
</dbReference>
<protein>
    <recommendedName>
        <fullName evidence="3">Fungal-specific transcription factor domain-containing protein</fullName>
    </recommendedName>
</protein>
<keyword evidence="2" id="KW-1185">Reference proteome</keyword>
<dbReference type="AlphaFoldDB" id="A0A2J6RVZ7"/>
<evidence type="ECO:0008006" key="3">
    <source>
        <dbReference type="Google" id="ProtNLM"/>
    </source>
</evidence>
<dbReference type="OrthoDB" id="5376287at2759"/>
<name>A0A2J6RVZ7_HYAVF</name>
<evidence type="ECO:0000313" key="1">
    <source>
        <dbReference type="EMBL" id="PMD42688.1"/>
    </source>
</evidence>
<dbReference type="PANTHER" id="PTHR37540:SF5">
    <property type="entry name" value="TRANSCRIPTION FACTOR DOMAIN-CONTAINING PROTEIN"/>
    <property type="match status" value="1"/>
</dbReference>
<dbReference type="Proteomes" id="UP000235786">
    <property type="component" value="Unassembled WGS sequence"/>
</dbReference>
<organism evidence="1 2">
    <name type="scientific">Hyaloscypha variabilis (strain UAMH 11265 / GT02V1 / F)</name>
    <name type="common">Meliniomyces variabilis</name>
    <dbReference type="NCBI Taxonomy" id="1149755"/>
    <lineage>
        <taxon>Eukaryota</taxon>
        <taxon>Fungi</taxon>
        <taxon>Dikarya</taxon>
        <taxon>Ascomycota</taxon>
        <taxon>Pezizomycotina</taxon>
        <taxon>Leotiomycetes</taxon>
        <taxon>Helotiales</taxon>
        <taxon>Hyaloscyphaceae</taxon>
        <taxon>Hyaloscypha</taxon>
        <taxon>Hyaloscypha variabilis</taxon>
    </lineage>
</organism>
<dbReference type="PANTHER" id="PTHR37540">
    <property type="entry name" value="TRANSCRIPTION FACTOR (ACR-2), PUTATIVE-RELATED-RELATED"/>
    <property type="match status" value="1"/>
</dbReference>